<organism evidence="2 3">
    <name type="scientific">Scophthalmus maximus</name>
    <name type="common">Turbot</name>
    <name type="synonym">Psetta maxima</name>
    <dbReference type="NCBI Taxonomy" id="52904"/>
    <lineage>
        <taxon>Eukaryota</taxon>
        <taxon>Metazoa</taxon>
        <taxon>Chordata</taxon>
        <taxon>Craniata</taxon>
        <taxon>Vertebrata</taxon>
        <taxon>Euteleostomi</taxon>
        <taxon>Actinopterygii</taxon>
        <taxon>Neopterygii</taxon>
        <taxon>Teleostei</taxon>
        <taxon>Neoteleostei</taxon>
        <taxon>Acanthomorphata</taxon>
        <taxon>Carangaria</taxon>
        <taxon>Pleuronectiformes</taxon>
        <taxon>Pleuronectoidei</taxon>
        <taxon>Scophthalmidae</taxon>
        <taxon>Scophthalmus</taxon>
    </lineage>
</organism>
<dbReference type="AlphaFoldDB" id="A0A6A4TJ01"/>
<gene>
    <name evidence="2" type="ORF">F2P81_004178</name>
</gene>
<evidence type="ECO:0000313" key="2">
    <source>
        <dbReference type="EMBL" id="KAF0042841.1"/>
    </source>
</evidence>
<comment type="caution">
    <text evidence="2">The sequence shown here is derived from an EMBL/GenBank/DDBJ whole genome shotgun (WGS) entry which is preliminary data.</text>
</comment>
<accession>A0A6A4TJ01</accession>
<reference evidence="2 3" key="1">
    <citation type="submission" date="2019-06" db="EMBL/GenBank/DDBJ databases">
        <title>Draft genomes of female and male turbot (Scophthalmus maximus).</title>
        <authorList>
            <person name="Xu H."/>
            <person name="Xu X.-W."/>
            <person name="Shao C."/>
            <person name="Chen S."/>
        </authorList>
    </citation>
    <scope>NUCLEOTIDE SEQUENCE [LARGE SCALE GENOMIC DNA]</scope>
    <source>
        <strain evidence="2">Ysfricsl-2016a</strain>
        <tissue evidence="2">Blood</tissue>
    </source>
</reference>
<feature type="region of interest" description="Disordered" evidence="1">
    <location>
        <begin position="1"/>
        <end position="21"/>
    </location>
</feature>
<dbReference type="Proteomes" id="UP000438429">
    <property type="component" value="Unassembled WGS sequence"/>
</dbReference>
<name>A0A6A4TJ01_SCOMX</name>
<protein>
    <submittedName>
        <fullName evidence="2">Uncharacterized protein</fullName>
    </submittedName>
</protein>
<dbReference type="EMBL" id="VEVO01000004">
    <property type="protein sequence ID" value="KAF0042841.1"/>
    <property type="molecule type" value="Genomic_DNA"/>
</dbReference>
<proteinExistence type="predicted"/>
<sequence>MRSDTLEQNKTSKGSSSSSRLVGLAAAGTGPDLQAWHMRDCENIWQRCCHLCDRRRIRIHSLPYMSGAL</sequence>
<evidence type="ECO:0000256" key="1">
    <source>
        <dbReference type="SAM" id="MobiDB-lite"/>
    </source>
</evidence>
<evidence type="ECO:0000313" key="3">
    <source>
        <dbReference type="Proteomes" id="UP000438429"/>
    </source>
</evidence>